<dbReference type="RefSeq" id="WP_338635911.1">
    <property type="nucleotide sequence ID" value="NZ_CP146516.1"/>
</dbReference>
<reference evidence="7" key="1">
    <citation type="submission" date="2018-04" db="EMBL/GenBank/DDBJ databases">
        <title>Draft genome sequence of the Candidatus Spirobacillus cienkowskii, a pathogen of freshwater Daphnia species, reconstructed from hemolymph metagenomic reads.</title>
        <authorList>
            <person name="Bresciani L."/>
            <person name="Lemos L.N."/>
            <person name="Wale N."/>
            <person name="Lin J.Y."/>
            <person name="Fernandes G.R."/>
            <person name="Duffy M.A."/>
            <person name="Rodrigues J.M."/>
        </authorList>
    </citation>
    <scope>NUCLEOTIDE SEQUENCE [LARGE SCALE GENOMIC DNA]</scope>
    <source>
        <strain evidence="7">Binning01</strain>
    </source>
</reference>
<accession>A0A369KRH4</accession>
<name>A0A369KRH4_9BACT</name>
<dbReference type="PANTHER" id="PTHR10285">
    <property type="entry name" value="URIDINE KINASE"/>
    <property type="match status" value="1"/>
</dbReference>
<organism evidence="7 8">
    <name type="scientific">Spirobacillus cienkowskii</name>
    <dbReference type="NCBI Taxonomy" id="495820"/>
    <lineage>
        <taxon>Bacteria</taxon>
        <taxon>Pseudomonadati</taxon>
        <taxon>Bdellovibrionota</taxon>
        <taxon>Oligoflexia</taxon>
        <taxon>Silvanigrellales</taxon>
        <taxon>Spirobacillus</taxon>
    </lineage>
</organism>
<dbReference type="SUPFAM" id="SSF52540">
    <property type="entry name" value="P-loop containing nucleoside triphosphate hydrolases"/>
    <property type="match status" value="1"/>
</dbReference>
<dbReference type="Pfam" id="PF00485">
    <property type="entry name" value="PRK"/>
    <property type="match status" value="1"/>
</dbReference>
<dbReference type="GO" id="GO:0005524">
    <property type="term" value="F:ATP binding"/>
    <property type="evidence" value="ECO:0007669"/>
    <property type="project" value="InterPro"/>
</dbReference>
<dbReference type="PRINTS" id="PR00988">
    <property type="entry name" value="URIDINKINASE"/>
</dbReference>
<protein>
    <recommendedName>
        <fullName evidence="2">uridine/cytidine kinase</fullName>
        <ecNumber evidence="2">2.7.1.48</ecNumber>
    </recommendedName>
</protein>
<evidence type="ECO:0000259" key="6">
    <source>
        <dbReference type="Pfam" id="PF00485"/>
    </source>
</evidence>
<dbReference type="EC" id="2.7.1.48" evidence="2"/>
<evidence type="ECO:0000256" key="1">
    <source>
        <dbReference type="ARBA" id="ARBA00004690"/>
    </source>
</evidence>
<evidence type="ECO:0000256" key="2">
    <source>
        <dbReference type="ARBA" id="ARBA00012137"/>
    </source>
</evidence>
<dbReference type="Gene3D" id="3.40.50.300">
    <property type="entry name" value="P-loop containing nucleotide triphosphate hydrolases"/>
    <property type="match status" value="1"/>
</dbReference>
<dbReference type="GO" id="GO:0044206">
    <property type="term" value="P:UMP salvage"/>
    <property type="evidence" value="ECO:0007669"/>
    <property type="project" value="UniProtKB-UniPathway"/>
</dbReference>
<dbReference type="Proteomes" id="UP000253934">
    <property type="component" value="Unassembled WGS sequence"/>
</dbReference>
<keyword evidence="3 7" id="KW-0808">Transferase</keyword>
<dbReference type="UniPathway" id="UPA00574">
    <property type="reaction ID" value="UER00637"/>
</dbReference>
<dbReference type="GO" id="GO:0004849">
    <property type="term" value="F:uridine kinase activity"/>
    <property type="evidence" value="ECO:0007669"/>
    <property type="project" value="UniProtKB-EC"/>
</dbReference>
<keyword evidence="5 7" id="KW-0418">Kinase</keyword>
<evidence type="ECO:0000256" key="4">
    <source>
        <dbReference type="ARBA" id="ARBA00022741"/>
    </source>
</evidence>
<comment type="pathway">
    <text evidence="1">Pyrimidine metabolism; UMP biosynthesis via salvage pathway; UMP from uridine: step 1/1.</text>
</comment>
<comment type="caution">
    <text evidence="7">The sequence shown here is derived from an EMBL/GenBank/DDBJ whole genome shotgun (WGS) entry which is preliminary data.</text>
</comment>
<sequence length="236" mass="27154">MWQKHSYKLHSLEYKIREAKGILNQINVSPVQPYVIGVCGGSGSGKTTFCKQLVKHLGQEHVLHISQDYYYKDLSHLSFDQREKINFDHPDTIEFPLLVSHLDALALGKSVTIPLYDFAKHSRLNNNQFATPKPIVILEGILLFADTDIEKRINHKVFIETSEKVRFERRLKRDVRERGRTPESVHSQFNSTVSPMHNVYVEPGKSKADQIISGEQSFEQVIEDLSLKIIKEVLFL</sequence>
<dbReference type="EMBL" id="QOVW01000004">
    <property type="protein sequence ID" value="RDB37241.1"/>
    <property type="molecule type" value="Genomic_DNA"/>
</dbReference>
<evidence type="ECO:0000256" key="5">
    <source>
        <dbReference type="ARBA" id="ARBA00022777"/>
    </source>
</evidence>
<evidence type="ECO:0000256" key="3">
    <source>
        <dbReference type="ARBA" id="ARBA00022679"/>
    </source>
</evidence>
<keyword evidence="4" id="KW-0547">Nucleotide-binding</keyword>
<keyword evidence="8" id="KW-1185">Reference proteome</keyword>
<evidence type="ECO:0000313" key="8">
    <source>
        <dbReference type="Proteomes" id="UP000253934"/>
    </source>
</evidence>
<dbReference type="InterPro" id="IPR027417">
    <property type="entry name" value="P-loop_NTPase"/>
</dbReference>
<dbReference type="InterPro" id="IPR006083">
    <property type="entry name" value="PRK/URK"/>
</dbReference>
<dbReference type="CDD" id="cd02023">
    <property type="entry name" value="UMPK"/>
    <property type="match status" value="1"/>
</dbReference>
<gene>
    <name evidence="7" type="ORF">DCC88_01020</name>
</gene>
<feature type="domain" description="Phosphoribulokinase/uridine kinase" evidence="6">
    <location>
        <begin position="35"/>
        <end position="213"/>
    </location>
</feature>
<dbReference type="AlphaFoldDB" id="A0A369KRH4"/>
<evidence type="ECO:0000313" key="7">
    <source>
        <dbReference type="EMBL" id="RDB37241.1"/>
    </source>
</evidence>
<dbReference type="InterPro" id="IPR000764">
    <property type="entry name" value="Uridine_kinase-like"/>
</dbReference>
<proteinExistence type="predicted"/>
<dbReference type="NCBIfam" id="NF004018">
    <property type="entry name" value="PRK05480.1"/>
    <property type="match status" value="1"/>
</dbReference>